<comment type="function">
    <text evidence="1">This subunit may be involved in monitoring complementarity of crRNA and target RNA.</text>
</comment>
<dbReference type="RefSeq" id="WP_139455784.1">
    <property type="nucleotide sequence ID" value="NZ_VDCH01000001.1"/>
</dbReference>
<evidence type="ECO:0000256" key="2">
    <source>
        <dbReference type="ARBA" id="ARBA00006896"/>
    </source>
</evidence>
<evidence type="ECO:0000313" key="8">
    <source>
        <dbReference type="Proteomes" id="UP000308271"/>
    </source>
</evidence>
<keyword evidence="8" id="KW-1185">Reference proteome</keyword>
<dbReference type="Proteomes" id="UP000308271">
    <property type="component" value="Unassembled WGS sequence"/>
</dbReference>
<gene>
    <name evidence="7" type="primary">csm2</name>
    <name evidence="7" type="ORF">FGF66_00695</name>
</gene>
<evidence type="ECO:0000256" key="3">
    <source>
        <dbReference type="ARBA" id="ARBA00016118"/>
    </source>
</evidence>
<keyword evidence="5" id="KW-0051">Antiviral defense</keyword>
<comment type="caution">
    <text evidence="7">The sequence shown here is derived from an EMBL/GenBank/DDBJ whole genome shotgun (WGS) entry which is preliminary data.</text>
</comment>
<dbReference type="Pfam" id="PF03750">
    <property type="entry name" value="Csm2_III-A"/>
    <property type="match status" value="1"/>
</dbReference>
<sequence length="138" mass="16391">MQNKPNQKWNEDFADHKLKKAFCDEYVDYLLKTDRSAYNDYITKIKEYVSGIRNNITSSQLRNVYLRVKKAGNCEELLLLRPKIAYVGGRSDSYDMKTFVFLLDRLIENLDDNKEKMKQFQSFFEAVIAYHKYYGGKE</sequence>
<dbReference type="EMBL" id="VDCH01000001">
    <property type="protein sequence ID" value="TNJ40312.1"/>
    <property type="molecule type" value="Genomic_DNA"/>
</dbReference>
<dbReference type="OrthoDB" id="964629at2"/>
<reference evidence="7 8" key="1">
    <citation type="submission" date="2019-05" db="EMBL/GenBank/DDBJ databases">
        <title>Draft Whole-Genome sequence of the green sulfur bacterium Chlorobaculum thiosulfatiphilum DSM 249.</title>
        <authorList>
            <person name="Meyer T.E."/>
            <person name="Kyndt J.A."/>
        </authorList>
    </citation>
    <scope>NUCLEOTIDE SEQUENCE [LARGE SCALE GENOMIC DNA]</scope>
    <source>
        <strain evidence="7 8">DSM 249</strain>
    </source>
</reference>
<proteinExistence type="inferred from homology"/>
<evidence type="ECO:0000313" key="7">
    <source>
        <dbReference type="EMBL" id="TNJ40312.1"/>
    </source>
</evidence>
<dbReference type="InterPro" id="IPR010149">
    <property type="entry name" value="CRISPR-assoc_prot_Csm2_III-A"/>
</dbReference>
<evidence type="ECO:0000256" key="4">
    <source>
        <dbReference type="ARBA" id="ARBA00022884"/>
    </source>
</evidence>
<evidence type="ECO:0000256" key="5">
    <source>
        <dbReference type="ARBA" id="ARBA00023118"/>
    </source>
</evidence>
<evidence type="ECO:0000256" key="1">
    <source>
        <dbReference type="ARBA" id="ARBA00003640"/>
    </source>
</evidence>
<keyword evidence="4" id="KW-0694">RNA-binding</keyword>
<protein>
    <recommendedName>
        <fullName evidence="3">CRISPR system Cms protein Csm2</fullName>
    </recommendedName>
    <alternativeName>
        <fullName evidence="6">CRISPR type III A-associated protein Csm2</fullName>
    </alternativeName>
</protein>
<organism evidence="7 8">
    <name type="scientific">Chlorobaculum thiosulfatiphilum</name>
    <name type="common">Chlorobium limicola f.sp. thiosulfatophilum</name>
    <dbReference type="NCBI Taxonomy" id="115852"/>
    <lineage>
        <taxon>Bacteria</taxon>
        <taxon>Pseudomonadati</taxon>
        <taxon>Chlorobiota</taxon>
        <taxon>Chlorobiia</taxon>
        <taxon>Chlorobiales</taxon>
        <taxon>Chlorobiaceae</taxon>
        <taxon>Chlorobaculum</taxon>
    </lineage>
</organism>
<accession>A0A5C4SAL2</accession>
<name>A0A5C4SAL2_CHLTI</name>
<dbReference type="GO" id="GO:0051607">
    <property type="term" value="P:defense response to virus"/>
    <property type="evidence" value="ECO:0007669"/>
    <property type="project" value="UniProtKB-KW"/>
</dbReference>
<evidence type="ECO:0000256" key="6">
    <source>
        <dbReference type="ARBA" id="ARBA00031723"/>
    </source>
</evidence>
<comment type="similarity">
    <text evidence="2">Belongs to the CRISPR-associated Csm2 family.</text>
</comment>
<dbReference type="NCBIfam" id="TIGR01870">
    <property type="entry name" value="cas_TM1810_Csm2"/>
    <property type="match status" value="1"/>
</dbReference>
<dbReference type="AlphaFoldDB" id="A0A5C4SAL2"/>
<dbReference type="GO" id="GO:0003723">
    <property type="term" value="F:RNA binding"/>
    <property type="evidence" value="ECO:0007669"/>
    <property type="project" value="UniProtKB-KW"/>
</dbReference>